<dbReference type="InterPro" id="IPR051548">
    <property type="entry name" value="Grx-like_ET"/>
</dbReference>
<dbReference type="GO" id="GO:0009055">
    <property type="term" value="F:electron transfer activity"/>
    <property type="evidence" value="ECO:0007669"/>
    <property type="project" value="TreeGrafter"/>
</dbReference>
<reference evidence="3 4" key="1">
    <citation type="submission" date="2018-10" db="EMBL/GenBank/DDBJ databases">
        <title>Genomic Encyclopedia of Archaeal and Bacterial Type Strains, Phase II (KMG-II): from individual species to whole genera.</title>
        <authorList>
            <person name="Goeker M."/>
        </authorList>
    </citation>
    <scope>NUCLEOTIDE SEQUENCE [LARGE SCALE GENOMIC DNA]</scope>
    <source>
        <strain evidence="3 4">DSM 23424</strain>
    </source>
</reference>
<dbReference type="PANTHER" id="PTHR34386">
    <property type="entry name" value="GLUTAREDOXIN"/>
    <property type="match status" value="1"/>
</dbReference>
<dbReference type="InterPro" id="IPR006869">
    <property type="entry name" value="DUF547"/>
</dbReference>
<dbReference type="Pfam" id="PF04784">
    <property type="entry name" value="DUF547"/>
    <property type="match status" value="1"/>
</dbReference>
<dbReference type="GO" id="GO:0045454">
    <property type="term" value="P:cell redox homeostasis"/>
    <property type="evidence" value="ECO:0007669"/>
    <property type="project" value="TreeGrafter"/>
</dbReference>
<feature type="chain" id="PRO_5018241335" evidence="1">
    <location>
        <begin position="22"/>
        <end position="238"/>
    </location>
</feature>
<evidence type="ECO:0000256" key="1">
    <source>
        <dbReference type="SAM" id="SignalP"/>
    </source>
</evidence>
<gene>
    <name evidence="3" type="ORF">BXY75_0883</name>
</gene>
<dbReference type="EMBL" id="REFC01000011">
    <property type="protein sequence ID" value="RMA66458.1"/>
    <property type="molecule type" value="Genomic_DNA"/>
</dbReference>
<dbReference type="OrthoDB" id="526867at2"/>
<feature type="domain" description="DUF547" evidence="2">
    <location>
        <begin position="72"/>
        <end position="171"/>
    </location>
</feature>
<proteinExistence type="predicted"/>
<name>A0A3L9Z7N1_9FLAO</name>
<accession>A0A3L9Z7N1</accession>
<keyword evidence="4" id="KW-1185">Reference proteome</keyword>
<dbReference type="PANTHER" id="PTHR34386:SF1">
    <property type="entry name" value="GLUTAREDOXIN-LIKE PROTEIN NRDH"/>
    <property type="match status" value="1"/>
</dbReference>
<comment type="caution">
    <text evidence="3">The sequence shown here is derived from an EMBL/GenBank/DDBJ whole genome shotgun (WGS) entry which is preliminary data.</text>
</comment>
<evidence type="ECO:0000313" key="3">
    <source>
        <dbReference type="EMBL" id="RMA66458.1"/>
    </source>
</evidence>
<dbReference type="Proteomes" id="UP000271339">
    <property type="component" value="Unassembled WGS sequence"/>
</dbReference>
<organism evidence="3 4">
    <name type="scientific">Ulvibacter antarcticus</name>
    <dbReference type="NCBI Taxonomy" id="442714"/>
    <lineage>
        <taxon>Bacteria</taxon>
        <taxon>Pseudomonadati</taxon>
        <taxon>Bacteroidota</taxon>
        <taxon>Flavobacteriia</taxon>
        <taxon>Flavobacteriales</taxon>
        <taxon>Flavobacteriaceae</taxon>
        <taxon>Ulvibacter</taxon>
    </lineage>
</organism>
<dbReference type="RefSeq" id="WP_121906454.1">
    <property type="nucleotide sequence ID" value="NZ_REFC01000011.1"/>
</dbReference>
<dbReference type="AlphaFoldDB" id="A0A3L9Z7N1"/>
<evidence type="ECO:0000259" key="2">
    <source>
        <dbReference type="Pfam" id="PF04784"/>
    </source>
</evidence>
<protein>
    <submittedName>
        <fullName evidence="3">Uncharacterized protein DUF547</fullName>
    </submittedName>
</protein>
<sequence>MKRYLLLTVIFFAFSFSEADAQVSDAFFQDGTAFFQSNVIDGKVDYNGIYKNPETLNNLLKQAETSKVPLSNTKEYQAFWINAYNLAVIKGIIDNYPIASPLDKKGFFDATTYNLGGKSITLNDIENKMLRANFEDARFHFVLVCGAKGCPPLISEAYTPNNIEKLLEQQTIKAINNSSFIRVSDGGVSISEIFKWYKEDFTQNGSSEVDFLNRYMKKKLSENAEVTYYSYDWRLNSK</sequence>
<feature type="signal peptide" evidence="1">
    <location>
        <begin position="1"/>
        <end position="21"/>
    </location>
</feature>
<keyword evidence="1" id="KW-0732">Signal</keyword>
<evidence type="ECO:0000313" key="4">
    <source>
        <dbReference type="Proteomes" id="UP000271339"/>
    </source>
</evidence>